<dbReference type="Proteomes" id="UP000272781">
    <property type="component" value="Unassembled WGS sequence"/>
</dbReference>
<evidence type="ECO:0000313" key="4">
    <source>
        <dbReference type="Proteomes" id="UP000272781"/>
    </source>
</evidence>
<evidence type="ECO:0000313" key="3">
    <source>
        <dbReference type="EMBL" id="ROR39558.1"/>
    </source>
</evidence>
<reference evidence="5" key="1">
    <citation type="submission" date="2018-03" db="EMBL/GenBank/DDBJ databases">
        <title>A comparative analysis of the Nautiliaceae.</title>
        <authorList>
            <person name="Grosche A."/>
            <person name="Smedile F."/>
            <person name="Vetriani C."/>
        </authorList>
    </citation>
    <scope>NUCLEOTIDE SEQUENCE [LARGE SCALE GENOMIC DNA]</scope>
    <source>
        <strain evidence="5">TB6</strain>
    </source>
</reference>
<dbReference type="Gene3D" id="3.90.70.10">
    <property type="entry name" value="Cysteine proteinases"/>
    <property type="match status" value="1"/>
</dbReference>
<gene>
    <name evidence="2" type="ORF">C6V80_08285</name>
    <name evidence="3" type="ORF">EDC58_1500</name>
</gene>
<dbReference type="GO" id="GO:0005524">
    <property type="term" value="F:ATP binding"/>
    <property type="evidence" value="ECO:0007669"/>
    <property type="project" value="InterPro"/>
</dbReference>
<dbReference type="RefSeq" id="WP_123352889.1">
    <property type="nucleotide sequence ID" value="NZ_CP027432.2"/>
</dbReference>
<feature type="domain" description="Peptidase C39" evidence="1">
    <location>
        <begin position="40"/>
        <end position="168"/>
    </location>
</feature>
<dbReference type="Proteomes" id="UP000298805">
    <property type="component" value="Chromosome"/>
</dbReference>
<protein>
    <recommendedName>
        <fullName evidence="1">Peptidase C39 domain-containing protein</fullName>
    </recommendedName>
</protein>
<reference evidence="2" key="3">
    <citation type="submission" date="2019-06" db="EMBL/GenBank/DDBJ databases">
        <title>A comparative analysis of the Nautiliaceae.</title>
        <authorList>
            <person name="Grosche A."/>
            <person name="Smedile F."/>
            <person name="Vetriani C."/>
        </authorList>
    </citation>
    <scope>NUCLEOTIDE SEQUENCE</scope>
    <source>
        <strain evidence="2">TB6</strain>
    </source>
</reference>
<keyword evidence="5" id="KW-1185">Reference proteome</keyword>
<reference evidence="3 4" key="2">
    <citation type="submission" date="2018-11" db="EMBL/GenBank/DDBJ databases">
        <title>Genomic Encyclopedia of Type Strains, Phase IV (KMG-IV): sequencing the most valuable type-strain genomes for metagenomic binning, comparative biology and taxonomic classification.</title>
        <authorList>
            <person name="Goeker M."/>
        </authorList>
    </citation>
    <scope>NUCLEOTIDE SEQUENCE [LARGE SCALE GENOMIC DNA]</scope>
    <source>
        <strain evidence="3 4">DSM 27783</strain>
    </source>
</reference>
<evidence type="ECO:0000313" key="2">
    <source>
        <dbReference type="EMBL" id="QCI28968.1"/>
    </source>
</evidence>
<dbReference type="GO" id="GO:0016020">
    <property type="term" value="C:membrane"/>
    <property type="evidence" value="ECO:0007669"/>
    <property type="project" value="InterPro"/>
</dbReference>
<dbReference type="PROSITE" id="PS50990">
    <property type="entry name" value="PEPTIDASE_C39"/>
    <property type="match status" value="1"/>
</dbReference>
<dbReference type="GO" id="GO:0006508">
    <property type="term" value="P:proteolysis"/>
    <property type="evidence" value="ECO:0007669"/>
    <property type="project" value="InterPro"/>
</dbReference>
<evidence type="ECO:0000259" key="1">
    <source>
        <dbReference type="PROSITE" id="PS50990"/>
    </source>
</evidence>
<dbReference type="Pfam" id="PF03412">
    <property type="entry name" value="Peptidase_C39"/>
    <property type="match status" value="1"/>
</dbReference>
<evidence type="ECO:0000313" key="5">
    <source>
        <dbReference type="Proteomes" id="UP000298805"/>
    </source>
</evidence>
<dbReference type="AlphaFoldDB" id="A0AAJ4UXJ8"/>
<organism evidence="3 4">
    <name type="scientific">Caminibacter pacificus</name>
    <dbReference type="NCBI Taxonomy" id="1424653"/>
    <lineage>
        <taxon>Bacteria</taxon>
        <taxon>Pseudomonadati</taxon>
        <taxon>Campylobacterota</taxon>
        <taxon>Epsilonproteobacteria</taxon>
        <taxon>Nautiliales</taxon>
        <taxon>Nautiliaceae</taxon>
        <taxon>Caminibacter</taxon>
    </lineage>
</organism>
<sequence length="212" mass="25005">MKKILFLVLGILLLAKNYNLPKSVLFSSHSWINYRDKNVEKQNFDYSCGSASLATILHYFYNKNIKEKDVLKYFFKNKKNDEVSFLDLSNAAKYFGFKAEGIEIKNINLLKKLKIPVIIYLNLGGFYHFSVLKKVKNYKVYLADPTFGNTVLPFKYFEKIFFLKKGYMLLILPKNKNIDINWDFVKIRNGQDDKIIDFLKFKNDIPFPFRGK</sequence>
<accession>A0AAJ4UXJ8</accession>
<dbReference type="EMBL" id="CP027432">
    <property type="protein sequence ID" value="QCI28968.1"/>
    <property type="molecule type" value="Genomic_DNA"/>
</dbReference>
<dbReference type="InterPro" id="IPR005074">
    <property type="entry name" value="Peptidase_C39"/>
</dbReference>
<proteinExistence type="predicted"/>
<name>A0AAJ4UXJ8_9BACT</name>
<dbReference type="GO" id="GO:0008233">
    <property type="term" value="F:peptidase activity"/>
    <property type="evidence" value="ECO:0007669"/>
    <property type="project" value="InterPro"/>
</dbReference>
<dbReference type="EMBL" id="RJVK01000003">
    <property type="protein sequence ID" value="ROR39558.1"/>
    <property type="molecule type" value="Genomic_DNA"/>
</dbReference>